<keyword evidence="5" id="KW-0119">Carbohydrate metabolism</keyword>
<organism evidence="6 7">
    <name type="scientific">Pseudoleptotrichia goodfellowii F0264</name>
    <dbReference type="NCBI Taxonomy" id="596323"/>
    <lineage>
        <taxon>Bacteria</taxon>
        <taxon>Fusobacteriati</taxon>
        <taxon>Fusobacteriota</taxon>
        <taxon>Fusobacteriia</taxon>
        <taxon>Fusobacteriales</taxon>
        <taxon>Leptotrichiaceae</taxon>
        <taxon>Pseudoleptotrichia</taxon>
    </lineage>
</organism>
<keyword evidence="4" id="KW-0456">Lyase</keyword>
<evidence type="ECO:0000313" key="6">
    <source>
        <dbReference type="EMBL" id="EEY33958.1"/>
    </source>
</evidence>
<evidence type="ECO:0000256" key="4">
    <source>
        <dbReference type="ARBA" id="ARBA00023239"/>
    </source>
</evidence>
<dbReference type="SUPFAM" id="SSF51569">
    <property type="entry name" value="Aldolase"/>
    <property type="match status" value="1"/>
</dbReference>
<evidence type="ECO:0000256" key="3">
    <source>
        <dbReference type="ARBA" id="ARBA00011233"/>
    </source>
</evidence>
<dbReference type="PANTHER" id="PTHR30246:SF1">
    <property type="entry name" value="2-DEHYDRO-3-DEOXY-6-PHOSPHOGALACTONATE ALDOLASE-RELATED"/>
    <property type="match status" value="1"/>
</dbReference>
<dbReference type="EMBL" id="ADAD01000195">
    <property type="protein sequence ID" value="EEY33958.1"/>
    <property type="molecule type" value="Genomic_DNA"/>
</dbReference>
<dbReference type="CDD" id="cd00452">
    <property type="entry name" value="KDPG_aldolase"/>
    <property type="match status" value="1"/>
</dbReference>
<dbReference type="InterPro" id="IPR013785">
    <property type="entry name" value="Aldolase_TIM"/>
</dbReference>
<dbReference type="Gene3D" id="3.20.20.70">
    <property type="entry name" value="Aldolase class I"/>
    <property type="match status" value="1"/>
</dbReference>
<dbReference type="Pfam" id="PF01081">
    <property type="entry name" value="Aldolase"/>
    <property type="match status" value="1"/>
</dbReference>
<name>D0GPK4_9FUSO</name>
<comment type="pathway">
    <text evidence="1">Carbohydrate acid metabolism.</text>
</comment>
<dbReference type="GO" id="GO:0016829">
    <property type="term" value="F:lyase activity"/>
    <property type="evidence" value="ECO:0007669"/>
    <property type="project" value="UniProtKB-KW"/>
</dbReference>
<keyword evidence="7" id="KW-1185">Reference proteome</keyword>
<dbReference type="Proteomes" id="UP000004226">
    <property type="component" value="Unassembled WGS sequence"/>
</dbReference>
<accession>D0GPK4</accession>
<dbReference type="InterPro" id="IPR000887">
    <property type="entry name" value="Aldlse_KDPG_KHG"/>
</dbReference>
<dbReference type="eggNOG" id="COG0800">
    <property type="taxonomic scope" value="Bacteria"/>
</dbReference>
<dbReference type="AlphaFoldDB" id="D0GPK4"/>
<evidence type="ECO:0000256" key="5">
    <source>
        <dbReference type="ARBA" id="ARBA00023277"/>
    </source>
</evidence>
<dbReference type="PANTHER" id="PTHR30246">
    <property type="entry name" value="2-KETO-3-DEOXY-6-PHOSPHOGLUCONATE ALDOLASE"/>
    <property type="match status" value="1"/>
</dbReference>
<reference evidence="6 7" key="1">
    <citation type="submission" date="2009-10" db="EMBL/GenBank/DDBJ databases">
        <authorList>
            <person name="Harkins D.M."/>
            <person name="Madupu R."/>
            <person name="Durkin A.S."/>
            <person name="Torralba M."/>
            <person name="Methe B."/>
            <person name="Sutton G.G."/>
            <person name="Strausberg R.L."/>
            <person name="Nelson K.E."/>
        </authorList>
    </citation>
    <scope>NUCLEOTIDE SEQUENCE [LARGE SCALE GENOMIC DNA]</scope>
    <source>
        <strain evidence="6 7">F0264</strain>
    </source>
</reference>
<comment type="caution">
    <text evidence="6">The sequence shown here is derived from an EMBL/GenBank/DDBJ whole genome shotgun (WGS) entry which is preliminary data.</text>
</comment>
<proteinExistence type="inferred from homology"/>
<evidence type="ECO:0000313" key="7">
    <source>
        <dbReference type="Proteomes" id="UP000004226"/>
    </source>
</evidence>
<comment type="subunit">
    <text evidence="3">Homotrimer.</text>
</comment>
<comment type="similarity">
    <text evidence="2">Belongs to the KHG/KDPG aldolase family.</text>
</comment>
<protein>
    <submittedName>
        <fullName evidence="6">KDPG and KHG aldolase</fullName>
    </submittedName>
</protein>
<evidence type="ECO:0000256" key="1">
    <source>
        <dbReference type="ARBA" id="ARBA00004761"/>
    </source>
</evidence>
<gene>
    <name evidence="6" type="ORF">HMPREF0554_0038</name>
</gene>
<sequence>MKIEEFPKITVILRGYNYDQVRLITELLVKYGIKSLEITMNTENAFEIIKKIKEEFGKKIFIGAGTVINMENTKEAVKAGAEFILSPIMLEKEILEYCKSKEVLTVPGAFSPTEITESLRNGADIVKIFPAERLGSKYISDITAPLGELPLMVVGGINKNNVNDYFKKGAKYAGIASGIFEKEDILNEDREKLENTLKSFINNLEI</sequence>
<dbReference type="RefSeq" id="WP_006808411.1">
    <property type="nucleotide sequence ID" value="NZ_ADAD01000195.1"/>
</dbReference>
<dbReference type="NCBIfam" id="TIGR01182">
    <property type="entry name" value="eda"/>
    <property type="match status" value="1"/>
</dbReference>
<evidence type="ECO:0000256" key="2">
    <source>
        <dbReference type="ARBA" id="ARBA00006906"/>
    </source>
</evidence>